<protein>
    <submittedName>
        <fullName evidence="4">Uncharacterized protein</fullName>
    </submittedName>
</protein>
<feature type="region of interest" description="Disordered" evidence="2">
    <location>
        <begin position="827"/>
        <end position="924"/>
    </location>
</feature>
<evidence type="ECO:0000256" key="1">
    <source>
        <dbReference type="SAM" id="Coils"/>
    </source>
</evidence>
<feature type="region of interest" description="Disordered" evidence="2">
    <location>
        <begin position="566"/>
        <end position="716"/>
    </location>
</feature>
<organism evidence="3 4">
    <name type="scientific">Angiostrongylus cantonensis</name>
    <name type="common">Rat lungworm</name>
    <dbReference type="NCBI Taxonomy" id="6313"/>
    <lineage>
        <taxon>Eukaryota</taxon>
        <taxon>Metazoa</taxon>
        <taxon>Ecdysozoa</taxon>
        <taxon>Nematoda</taxon>
        <taxon>Chromadorea</taxon>
        <taxon>Rhabditida</taxon>
        <taxon>Rhabditina</taxon>
        <taxon>Rhabditomorpha</taxon>
        <taxon>Strongyloidea</taxon>
        <taxon>Metastrongylidae</taxon>
        <taxon>Angiostrongylus</taxon>
    </lineage>
</organism>
<reference evidence="3" key="1">
    <citation type="submission" date="2012-09" db="EMBL/GenBank/DDBJ databases">
        <authorList>
            <person name="Martin A.A."/>
        </authorList>
    </citation>
    <scope>NUCLEOTIDE SEQUENCE</scope>
</reference>
<dbReference type="Proteomes" id="UP000035642">
    <property type="component" value="Unassembled WGS sequence"/>
</dbReference>
<feature type="compositionally biased region" description="Basic and acidic residues" evidence="2">
    <location>
        <begin position="670"/>
        <end position="685"/>
    </location>
</feature>
<feature type="compositionally biased region" description="Basic and acidic residues" evidence="2">
    <location>
        <begin position="76"/>
        <end position="86"/>
    </location>
</feature>
<evidence type="ECO:0000313" key="3">
    <source>
        <dbReference type="Proteomes" id="UP000035642"/>
    </source>
</evidence>
<keyword evidence="1" id="KW-0175">Coiled coil</keyword>
<feature type="region of interest" description="Disordered" evidence="2">
    <location>
        <begin position="742"/>
        <end position="761"/>
    </location>
</feature>
<dbReference type="AlphaFoldDB" id="A0A0K0CTZ2"/>
<evidence type="ECO:0000313" key="4">
    <source>
        <dbReference type="WBParaSite" id="ACAC_0000061101-mRNA-1"/>
    </source>
</evidence>
<dbReference type="WBParaSite" id="ACAC_0000061101-mRNA-1">
    <property type="protein sequence ID" value="ACAC_0000061101-mRNA-1"/>
    <property type="gene ID" value="ACAC_0000061101"/>
</dbReference>
<sequence>MSSRLHHEFVGYNGADQDLPTSQPNMQLGIPCKVVTGRGHQSALYPDSSAIPGVPIDAPLTVKQHFQQQRKQQKSRARESKRDARKQTLVNSALTAFSHSIQAPGTSKSEKVNRTAADQQILHPARALSEPAFLNHPQSHQARPSTSKSADQEILRNTNMKIDPRLLGCFSAEDYGTYGTATSKESACSPTKMSVDIGVESALESSLRCTLDSSLQSYDPQFRQSALRTEQKSDDILVRNEGVRGDFIQYPVYSSAGGLEMPNVHGDSGMASINGTLEQNHTDADPTSFDQGVEKLDTETDERFLSWLYCENEHAEDDNAEYTRVLEEIEKDECYTHKVEDNQGPDFGVPACMPSTSHADNFGKAELDFSHSLTSDCIAGDYSSVHPTLQQRDALPDNYTISDFDSDLDLDMMAIREDEETLYGRLLDVLVRDIKLLTYNNAALVDEVSRLNYAIFVASEERKIRRLQTANKRKSDAQRRQQEQMTIAETQENIAQIKAKMAKTMGSPQKMKPTMCGVNSSPTLDVAAIKRSVEAEQRALESKISSRKATRKVKLVRLELRNSNGKGLNVHARKENEDTHSGGSAAKRGRFEIEQREQVGVSPENTPLISESVHHARKSTRGLLSGSEATDEQDRKRRKSSQTSLSRECAGADIAEESDGTTRYATDSVVEDRKMHEGRGDREQYPDFINDENETVRNDQSQSWRRRAGRPPARAASAAAQTLLAAELTAAVDTSACCAKRTNRSRSNTNEAVSYRPPRRRVIPQSLHAHEHQSENSNRMAELNIEVSDEVALEGDMDLDSRYEILDEELTPLGDVAGSEDLSIKIPQSIRSRRSTRTSSRQSIGDAGDGADFSHQGSSSPSHDDAAERSEEPVSMATRSHGRANTSSSSQSERQMRERKQPTMYSPVARSMPPSQLRTVKKKS</sequence>
<feature type="region of interest" description="Disordered" evidence="2">
    <location>
        <begin position="64"/>
        <end position="116"/>
    </location>
</feature>
<name>A0A0K0CTZ2_ANGCA</name>
<dbReference type="STRING" id="6313.A0A0K0CTZ2"/>
<reference evidence="4" key="2">
    <citation type="submission" date="2016-04" db="UniProtKB">
        <authorList>
            <consortium name="WormBaseParasite"/>
        </authorList>
    </citation>
    <scope>IDENTIFICATION</scope>
</reference>
<feature type="compositionally biased region" description="Polar residues" evidence="2">
    <location>
        <begin position="88"/>
        <end position="107"/>
    </location>
</feature>
<keyword evidence="3" id="KW-1185">Reference proteome</keyword>
<accession>A0A0K0CTZ2</accession>
<feature type="compositionally biased region" description="Basic and acidic residues" evidence="2">
    <location>
        <begin position="862"/>
        <end position="872"/>
    </location>
</feature>
<evidence type="ECO:0000256" key="2">
    <source>
        <dbReference type="SAM" id="MobiDB-lite"/>
    </source>
</evidence>
<feature type="coiled-coil region" evidence="1">
    <location>
        <begin position="457"/>
        <end position="500"/>
    </location>
</feature>
<proteinExistence type="predicted"/>